<reference evidence="8" key="1">
    <citation type="submission" date="2021-02" db="EMBL/GenBank/DDBJ databases">
        <title>Genomic Encyclopedia of Type Strains, Phase IV (KMG-V): Genome sequencing to study the core and pangenomes of soil and plant-associated prokaryotes.</title>
        <authorList>
            <person name="Whitman W."/>
        </authorList>
    </citation>
    <scope>NUCLEOTIDE SEQUENCE</scope>
    <source>
        <strain evidence="8">USDA 406</strain>
    </source>
</reference>
<evidence type="ECO:0000313" key="9">
    <source>
        <dbReference type="Proteomes" id="UP000673383"/>
    </source>
</evidence>
<dbReference type="PANTHER" id="PTHR11228">
    <property type="entry name" value="RADICAL SAM DOMAIN PROTEIN"/>
    <property type="match status" value="1"/>
</dbReference>
<evidence type="ECO:0000256" key="4">
    <source>
        <dbReference type="ARBA" id="ARBA00023004"/>
    </source>
</evidence>
<dbReference type="RefSeq" id="WP_244980954.1">
    <property type="nucleotide sequence ID" value="NZ_CP126003.1"/>
</dbReference>
<feature type="domain" description="4Fe4S-binding SPASM" evidence="7">
    <location>
        <begin position="392"/>
        <end position="458"/>
    </location>
</feature>
<evidence type="ECO:0000256" key="3">
    <source>
        <dbReference type="ARBA" id="ARBA00022723"/>
    </source>
</evidence>
<dbReference type="Gene3D" id="3.20.20.70">
    <property type="entry name" value="Aldolase class I"/>
    <property type="match status" value="1"/>
</dbReference>
<gene>
    <name evidence="8" type="ORF">JOH49_003400</name>
</gene>
<dbReference type="SFLD" id="SFLDS00029">
    <property type="entry name" value="Radical_SAM"/>
    <property type="match status" value="1"/>
</dbReference>
<dbReference type="GO" id="GO:0003824">
    <property type="term" value="F:catalytic activity"/>
    <property type="evidence" value="ECO:0007669"/>
    <property type="project" value="InterPro"/>
</dbReference>
<dbReference type="SFLD" id="SFLDG01067">
    <property type="entry name" value="SPASM/twitch_domain_containing"/>
    <property type="match status" value="1"/>
</dbReference>
<proteinExistence type="predicted"/>
<dbReference type="InterPro" id="IPR058240">
    <property type="entry name" value="rSAM_sf"/>
</dbReference>
<evidence type="ECO:0000259" key="7">
    <source>
        <dbReference type="Pfam" id="PF13186"/>
    </source>
</evidence>
<accession>A0A8I2C511</accession>
<dbReference type="InterPro" id="IPR013785">
    <property type="entry name" value="Aldolase_TIM"/>
</dbReference>
<dbReference type="CDD" id="cd01335">
    <property type="entry name" value="Radical_SAM"/>
    <property type="match status" value="1"/>
</dbReference>
<dbReference type="GO" id="GO:0006783">
    <property type="term" value="P:heme biosynthetic process"/>
    <property type="evidence" value="ECO:0007669"/>
    <property type="project" value="TreeGrafter"/>
</dbReference>
<sequence>MHMLNTSGSQYPAVRCEFILKVDGARPIVYSLDYINTQIYYLAPIEGFALSLLDGQRSISELSVLFKSLLPRTDKPLLDVLRSADTLVRMSPSQTGLGKDGLFDISDEPIADAQSFDPREFIIDPAHFAARKNDPKTSLRLDTPINVYTVFTHRCLTDCVYCYADRCKMTEMPISRWRQIIREMRSLGIWLASPDNGDTFARRDGIDLLECLLENEMHFLLSTKAYVSKDYIKRLIDAGFTKKVRGVIQRQVQLSIDAVDDDVSRRVLCIKRSNVARNQETIENFLSFGIMPKIKAVITGLNHDQPEKIVHRFYERGARVFHFVRYGRSFHRHTDHLFVDEVAIASLRDQFDRIRSRYDDADIVENLTQAPPDQSELDANAARAIWDGRIGCGGGWSALGISPSGKAFLCEQMKMADPFFVGDASYQSIEEIWHGAHLKRFIYPEQMQFAGTACESCPEFETCMWEKGRCYRDAYFSYGTVFHPPPLCPSNYRSGLRLS</sequence>
<dbReference type="AlphaFoldDB" id="A0A8I2C511"/>
<dbReference type="InterPro" id="IPR007197">
    <property type="entry name" value="rSAM"/>
</dbReference>
<dbReference type="Pfam" id="PF13186">
    <property type="entry name" value="SPASM"/>
    <property type="match status" value="1"/>
</dbReference>
<keyword evidence="2" id="KW-0949">S-adenosyl-L-methionine</keyword>
<protein>
    <submittedName>
        <fullName evidence="8">Radical SAM protein with 4Fe4S-binding SPASM domain</fullName>
    </submittedName>
</protein>
<keyword evidence="4" id="KW-0408">Iron</keyword>
<dbReference type="GO" id="GO:0051536">
    <property type="term" value="F:iron-sulfur cluster binding"/>
    <property type="evidence" value="ECO:0007669"/>
    <property type="project" value="UniProtKB-KW"/>
</dbReference>
<dbReference type="NCBIfam" id="TIGR04085">
    <property type="entry name" value="rSAM_more_4Fe4S"/>
    <property type="match status" value="1"/>
</dbReference>
<evidence type="ECO:0000259" key="6">
    <source>
        <dbReference type="Pfam" id="PF04055"/>
    </source>
</evidence>
<dbReference type="GO" id="GO:0046872">
    <property type="term" value="F:metal ion binding"/>
    <property type="evidence" value="ECO:0007669"/>
    <property type="project" value="UniProtKB-KW"/>
</dbReference>
<dbReference type="SUPFAM" id="SSF102114">
    <property type="entry name" value="Radical SAM enzymes"/>
    <property type="match status" value="1"/>
</dbReference>
<dbReference type="InterPro" id="IPR023885">
    <property type="entry name" value="4Fe4S-binding_SPASM_dom"/>
</dbReference>
<keyword evidence="3" id="KW-0479">Metal-binding</keyword>
<evidence type="ECO:0000256" key="1">
    <source>
        <dbReference type="ARBA" id="ARBA00001966"/>
    </source>
</evidence>
<keyword evidence="5" id="KW-0411">Iron-sulfur</keyword>
<dbReference type="InterPro" id="IPR050377">
    <property type="entry name" value="Radical_SAM_PqqE_MftC-like"/>
</dbReference>
<dbReference type="PANTHER" id="PTHR11228:SF7">
    <property type="entry name" value="PQQA PEPTIDE CYCLASE"/>
    <property type="match status" value="1"/>
</dbReference>
<evidence type="ECO:0000256" key="2">
    <source>
        <dbReference type="ARBA" id="ARBA00022691"/>
    </source>
</evidence>
<evidence type="ECO:0000313" key="8">
    <source>
        <dbReference type="EMBL" id="MBP1293647.1"/>
    </source>
</evidence>
<dbReference type="EMBL" id="JAFICZ010000001">
    <property type="protein sequence ID" value="MBP1293647.1"/>
    <property type="molecule type" value="Genomic_DNA"/>
</dbReference>
<comment type="caution">
    <text evidence="8">The sequence shown here is derived from an EMBL/GenBank/DDBJ whole genome shotgun (WGS) entry which is preliminary data.</text>
</comment>
<organism evidence="8 9">
    <name type="scientific">Bradyrhizobium elkanii</name>
    <dbReference type="NCBI Taxonomy" id="29448"/>
    <lineage>
        <taxon>Bacteria</taxon>
        <taxon>Pseudomonadati</taxon>
        <taxon>Pseudomonadota</taxon>
        <taxon>Alphaproteobacteria</taxon>
        <taxon>Hyphomicrobiales</taxon>
        <taxon>Nitrobacteraceae</taxon>
        <taxon>Bradyrhizobium</taxon>
    </lineage>
</organism>
<feature type="domain" description="Radical SAM core" evidence="6">
    <location>
        <begin position="150"/>
        <end position="309"/>
    </location>
</feature>
<comment type="cofactor">
    <cofactor evidence="1">
        <name>[4Fe-4S] cluster</name>
        <dbReference type="ChEBI" id="CHEBI:49883"/>
    </cofactor>
</comment>
<evidence type="ECO:0000256" key="5">
    <source>
        <dbReference type="ARBA" id="ARBA00023014"/>
    </source>
</evidence>
<dbReference type="Proteomes" id="UP000673383">
    <property type="component" value="Unassembled WGS sequence"/>
</dbReference>
<dbReference type="Pfam" id="PF04055">
    <property type="entry name" value="Radical_SAM"/>
    <property type="match status" value="1"/>
</dbReference>
<name>A0A8I2C511_BRAEL</name>